<dbReference type="InterPro" id="IPR027843">
    <property type="entry name" value="DUF4440"/>
</dbReference>
<protein>
    <submittedName>
        <fullName evidence="2">Nuclear transport factor 2 family protein</fullName>
    </submittedName>
</protein>
<gene>
    <name evidence="2" type="ORF">NM125_12670</name>
</gene>
<dbReference type="Proteomes" id="UP001139125">
    <property type="component" value="Unassembled WGS sequence"/>
</dbReference>
<dbReference type="PROSITE" id="PS51257">
    <property type="entry name" value="PROKAR_LIPOPROTEIN"/>
    <property type="match status" value="1"/>
</dbReference>
<feature type="domain" description="DUF4440" evidence="1">
    <location>
        <begin position="46"/>
        <end position="143"/>
    </location>
</feature>
<name>A0A9X2L4X8_9BACT</name>
<organism evidence="2 3">
    <name type="scientific">Gracilimonas sediminicola</name>
    <dbReference type="NCBI Taxonomy" id="2952158"/>
    <lineage>
        <taxon>Bacteria</taxon>
        <taxon>Pseudomonadati</taxon>
        <taxon>Balneolota</taxon>
        <taxon>Balneolia</taxon>
        <taxon>Balneolales</taxon>
        <taxon>Balneolaceae</taxon>
        <taxon>Gracilimonas</taxon>
    </lineage>
</organism>
<dbReference type="Pfam" id="PF14534">
    <property type="entry name" value="DUF4440"/>
    <property type="match status" value="1"/>
</dbReference>
<comment type="caution">
    <text evidence="2">The sequence shown here is derived from an EMBL/GenBank/DDBJ whole genome shotgun (WGS) entry which is preliminary data.</text>
</comment>
<reference evidence="2" key="1">
    <citation type="submission" date="2022-06" db="EMBL/GenBank/DDBJ databases">
        <title>Gracilimonas sp. CAU 1638 isolated from sea sediment.</title>
        <authorList>
            <person name="Kim W."/>
        </authorList>
    </citation>
    <scope>NUCLEOTIDE SEQUENCE</scope>
    <source>
        <strain evidence="2">CAU 1638</strain>
    </source>
</reference>
<evidence type="ECO:0000313" key="2">
    <source>
        <dbReference type="EMBL" id="MCP9292433.1"/>
    </source>
</evidence>
<evidence type="ECO:0000313" key="3">
    <source>
        <dbReference type="Proteomes" id="UP001139125"/>
    </source>
</evidence>
<keyword evidence="3" id="KW-1185">Reference proteome</keyword>
<dbReference type="RefSeq" id="WP_255135319.1">
    <property type="nucleotide sequence ID" value="NZ_JANDBC010000002.1"/>
</dbReference>
<evidence type="ECO:0000259" key="1">
    <source>
        <dbReference type="Pfam" id="PF14534"/>
    </source>
</evidence>
<accession>A0A9X2L4X8</accession>
<dbReference type="SUPFAM" id="SSF54427">
    <property type="entry name" value="NTF2-like"/>
    <property type="match status" value="1"/>
</dbReference>
<sequence length="158" mass="17567">MKQLHISLSGLFALILIVFLSSCSRINPQQEKADLTELLDEFLTNVDDPDMHNRLWAEDLIYTGSAGTRHGKDVIMDGMMDSESDTAESAGPAYSFDNLQVKIFGNTAALTFRLIAESPSESGVDTSYYLNSGFFEKRNGLWKAVVWQATRMAESSED</sequence>
<proteinExistence type="predicted"/>
<dbReference type="AlphaFoldDB" id="A0A9X2L4X8"/>
<dbReference type="InterPro" id="IPR032710">
    <property type="entry name" value="NTF2-like_dom_sf"/>
</dbReference>
<dbReference type="Gene3D" id="3.10.450.50">
    <property type="match status" value="1"/>
</dbReference>
<dbReference type="EMBL" id="JANDBC010000002">
    <property type="protein sequence ID" value="MCP9292433.1"/>
    <property type="molecule type" value="Genomic_DNA"/>
</dbReference>